<dbReference type="EMBL" id="GBRH01236565">
    <property type="protein sequence ID" value="JAD61330.1"/>
    <property type="molecule type" value="Transcribed_RNA"/>
</dbReference>
<accession>A0A0A9BJD3</accession>
<reference evidence="1" key="1">
    <citation type="submission" date="2014-09" db="EMBL/GenBank/DDBJ databases">
        <authorList>
            <person name="Magalhaes I.L.F."/>
            <person name="Oliveira U."/>
            <person name="Santos F.R."/>
            <person name="Vidigal T.H.D.A."/>
            <person name="Brescovit A.D."/>
            <person name="Santos A.J."/>
        </authorList>
    </citation>
    <scope>NUCLEOTIDE SEQUENCE</scope>
    <source>
        <tissue evidence="1">Shoot tissue taken approximately 20 cm above the soil surface</tissue>
    </source>
</reference>
<reference evidence="1" key="2">
    <citation type="journal article" date="2015" name="Data Brief">
        <title>Shoot transcriptome of the giant reed, Arundo donax.</title>
        <authorList>
            <person name="Barrero R.A."/>
            <person name="Guerrero F.D."/>
            <person name="Moolhuijzen P."/>
            <person name="Goolsby J.A."/>
            <person name="Tidwell J."/>
            <person name="Bellgard S.E."/>
            <person name="Bellgard M.I."/>
        </authorList>
    </citation>
    <scope>NUCLEOTIDE SEQUENCE</scope>
    <source>
        <tissue evidence="1">Shoot tissue taken approximately 20 cm above the soil surface</tissue>
    </source>
</reference>
<sequence>MTKGMVNRMSRSKSILLLIFHKQQAKCYGTSRE</sequence>
<evidence type="ECO:0000313" key="1">
    <source>
        <dbReference type="EMBL" id="JAD61330.1"/>
    </source>
</evidence>
<proteinExistence type="predicted"/>
<protein>
    <submittedName>
        <fullName evidence="1">Uncharacterized protein</fullName>
    </submittedName>
</protein>
<organism evidence="1">
    <name type="scientific">Arundo donax</name>
    <name type="common">Giant reed</name>
    <name type="synonym">Donax arundinaceus</name>
    <dbReference type="NCBI Taxonomy" id="35708"/>
    <lineage>
        <taxon>Eukaryota</taxon>
        <taxon>Viridiplantae</taxon>
        <taxon>Streptophyta</taxon>
        <taxon>Embryophyta</taxon>
        <taxon>Tracheophyta</taxon>
        <taxon>Spermatophyta</taxon>
        <taxon>Magnoliopsida</taxon>
        <taxon>Liliopsida</taxon>
        <taxon>Poales</taxon>
        <taxon>Poaceae</taxon>
        <taxon>PACMAD clade</taxon>
        <taxon>Arundinoideae</taxon>
        <taxon>Arundineae</taxon>
        <taxon>Arundo</taxon>
    </lineage>
</organism>
<name>A0A0A9BJD3_ARUDO</name>
<dbReference type="AlphaFoldDB" id="A0A0A9BJD3"/>